<keyword evidence="2" id="KW-0547">Nucleotide-binding</keyword>
<reference evidence="5 6" key="1">
    <citation type="submission" date="2019-08" db="EMBL/GenBank/DDBJ databases">
        <title>Complete genome sequence of Candidatus Uab amorphum.</title>
        <authorList>
            <person name="Shiratori T."/>
            <person name="Suzuki S."/>
            <person name="Kakizawa Y."/>
            <person name="Ishida K."/>
        </authorList>
    </citation>
    <scope>NUCLEOTIDE SEQUENCE [LARGE SCALE GENOMIC DNA]</scope>
    <source>
        <strain evidence="5 6">SRT547</strain>
    </source>
</reference>
<dbReference type="InterPro" id="IPR015854">
    <property type="entry name" value="ABC_transpr_LolD-like"/>
</dbReference>
<dbReference type="CDD" id="cd03255">
    <property type="entry name" value="ABC_MJ0796_LolCDE_FtsE"/>
    <property type="match status" value="1"/>
</dbReference>
<dbReference type="InterPro" id="IPR017911">
    <property type="entry name" value="MacB-like_ATP-bd"/>
</dbReference>
<keyword evidence="6" id="KW-1185">Reference proteome</keyword>
<gene>
    <name evidence="5" type="ORF">UABAM_06099</name>
</gene>
<dbReference type="EMBL" id="AP019860">
    <property type="protein sequence ID" value="BBM87687.1"/>
    <property type="molecule type" value="Genomic_DNA"/>
</dbReference>
<dbReference type="KEGG" id="uam:UABAM_06099"/>
<dbReference type="GO" id="GO:0005524">
    <property type="term" value="F:ATP binding"/>
    <property type="evidence" value="ECO:0007669"/>
    <property type="project" value="UniProtKB-KW"/>
</dbReference>
<proteinExistence type="predicted"/>
<evidence type="ECO:0000313" key="5">
    <source>
        <dbReference type="EMBL" id="BBM87687.1"/>
    </source>
</evidence>
<dbReference type="InterPro" id="IPR003439">
    <property type="entry name" value="ABC_transporter-like_ATP-bd"/>
</dbReference>
<dbReference type="OrthoDB" id="273392at2"/>
<dbReference type="InterPro" id="IPR003593">
    <property type="entry name" value="AAA+_ATPase"/>
</dbReference>
<dbReference type="GO" id="GO:0016887">
    <property type="term" value="F:ATP hydrolysis activity"/>
    <property type="evidence" value="ECO:0007669"/>
    <property type="project" value="InterPro"/>
</dbReference>
<dbReference type="GO" id="GO:0005886">
    <property type="term" value="C:plasma membrane"/>
    <property type="evidence" value="ECO:0007669"/>
    <property type="project" value="TreeGrafter"/>
</dbReference>
<dbReference type="InterPro" id="IPR017871">
    <property type="entry name" value="ABC_transporter-like_CS"/>
</dbReference>
<sequence length="216" mass="24487">MIVIRDLSFSYGNDFAIELTHLEIASGQKVAFVGESGCGKTTLLSLIAGVLRPHKGEINVCEHKTHLLSEKELRLFRLQNIGFVFQNFALLDYLNVRENILLPFTLQSKKITQQTLDRLEYLLSAVGIRDKNKQKPQHLSQGEKQRVAIARALIHKPSIVIADEPTGNLDPKNSQKIMNLLWQEIDNTTFLMITHDHSVLDKFDRTVRFDAKGIVA</sequence>
<dbReference type="RefSeq" id="WP_151971692.1">
    <property type="nucleotide sequence ID" value="NZ_AP019860.1"/>
</dbReference>
<dbReference type="SUPFAM" id="SSF52540">
    <property type="entry name" value="P-loop containing nucleoside triphosphate hydrolases"/>
    <property type="match status" value="1"/>
</dbReference>
<dbReference type="Proteomes" id="UP000326354">
    <property type="component" value="Chromosome"/>
</dbReference>
<dbReference type="PROSITE" id="PS00211">
    <property type="entry name" value="ABC_TRANSPORTER_1"/>
    <property type="match status" value="1"/>
</dbReference>
<organism evidence="5 6">
    <name type="scientific">Uabimicrobium amorphum</name>
    <dbReference type="NCBI Taxonomy" id="2596890"/>
    <lineage>
        <taxon>Bacteria</taxon>
        <taxon>Pseudomonadati</taxon>
        <taxon>Planctomycetota</taxon>
        <taxon>Candidatus Uabimicrobiia</taxon>
        <taxon>Candidatus Uabimicrobiales</taxon>
        <taxon>Candidatus Uabimicrobiaceae</taxon>
        <taxon>Candidatus Uabimicrobium</taxon>
    </lineage>
</organism>
<evidence type="ECO:0000256" key="2">
    <source>
        <dbReference type="ARBA" id="ARBA00022741"/>
    </source>
</evidence>
<dbReference type="PROSITE" id="PS50893">
    <property type="entry name" value="ABC_TRANSPORTER_2"/>
    <property type="match status" value="1"/>
</dbReference>
<dbReference type="Pfam" id="PF00005">
    <property type="entry name" value="ABC_tran"/>
    <property type="match status" value="1"/>
</dbReference>
<dbReference type="PANTHER" id="PTHR24220:SF659">
    <property type="entry name" value="TRANSPORTER, PUTATIVE-RELATED"/>
    <property type="match status" value="1"/>
</dbReference>
<dbReference type="SMART" id="SM00382">
    <property type="entry name" value="AAA"/>
    <property type="match status" value="1"/>
</dbReference>
<dbReference type="GO" id="GO:0022857">
    <property type="term" value="F:transmembrane transporter activity"/>
    <property type="evidence" value="ECO:0007669"/>
    <property type="project" value="TreeGrafter"/>
</dbReference>
<dbReference type="PANTHER" id="PTHR24220">
    <property type="entry name" value="IMPORT ATP-BINDING PROTEIN"/>
    <property type="match status" value="1"/>
</dbReference>
<evidence type="ECO:0000259" key="4">
    <source>
        <dbReference type="PROSITE" id="PS50893"/>
    </source>
</evidence>
<feature type="domain" description="ABC transporter" evidence="4">
    <location>
        <begin position="2"/>
        <end position="216"/>
    </location>
</feature>
<dbReference type="Gene3D" id="3.40.50.300">
    <property type="entry name" value="P-loop containing nucleotide triphosphate hydrolases"/>
    <property type="match status" value="1"/>
</dbReference>
<accession>A0A5S9ITW7</accession>
<dbReference type="InterPro" id="IPR027417">
    <property type="entry name" value="P-loop_NTPase"/>
</dbReference>
<protein>
    <submittedName>
        <fullName evidence="5">ABC transporter ATP-binding protein</fullName>
    </submittedName>
</protein>
<evidence type="ECO:0000256" key="3">
    <source>
        <dbReference type="ARBA" id="ARBA00022840"/>
    </source>
</evidence>
<keyword evidence="1" id="KW-0813">Transport</keyword>
<name>A0A5S9ITW7_UABAM</name>
<evidence type="ECO:0000256" key="1">
    <source>
        <dbReference type="ARBA" id="ARBA00022448"/>
    </source>
</evidence>
<keyword evidence="3 5" id="KW-0067">ATP-binding</keyword>
<evidence type="ECO:0000313" key="6">
    <source>
        <dbReference type="Proteomes" id="UP000326354"/>
    </source>
</evidence>
<dbReference type="AlphaFoldDB" id="A0A5S9ITW7"/>